<dbReference type="AlphaFoldDB" id="A0A0D2C816"/>
<proteinExistence type="predicted"/>
<dbReference type="STRING" id="569365.A0A0D2C816"/>
<dbReference type="Gene3D" id="3.90.950.20">
    <property type="entry name" value="CinA-like"/>
    <property type="match status" value="1"/>
</dbReference>
<dbReference type="InterPro" id="IPR008136">
    <property type="entry name" value="CinA_C"/>
</dbReference>
<evidence type="ECO:0000313" key="3">
    <source>
        <dbReference type="Proteomes" id="UP000054466"/>
    </source>
</evidence>
<dbReference type="RefSeq" id="XP_016246836.1">
    <property type="nucleotide sequence ID" value="XM_016393417.1"/>
</dbReference>
<dbReference type="OrthoDB" id="2350783at2759"/>
<dbReference type="GeneID" id="27345633"/>
<gene>
    <name evidence="2" type="ORF">PV07_06439</name>
</gene>
<dbReference type="SUPFAM" id="SSF142433">
    <property type="entry name" value="CinA-like"/>
    <property type="match status" value="1"/>
</dbReference>
<keyword evidence="3" id="KW-1185">Reference proteome</keyword>
<name>A0A0D2C816_9EURO</name>
<evidence type="ECO:0000313" key="2">
    <source>
        <dbReference type="EMBL" id="KIW26620.1"/>
    </source>
</evidence>
<organism evidence="2 3">
    <name type="scientific">Cladophialophora immunda</name>
    <dbReference type="NCBI Taxonomy" id="569365"/>
    <lineage>
        <taxon>Eukaryota</taxon>
        <taxon>Fungi</taxon>
        <taxon>Dikarya</taxon>
        <taxon>Ascomycota</taxon>
        <taxon>Pezizomycotina</taxon>
        <taxon>Eurotiomycetes</taxon>
        <taxon>Chaetothyriomycetidae</taxon>
        <taxon>Chaetothyriales</taxon>
        <taxon>Herpotrichiellaceae</taxon>
        <taxon>Cladophialophora</taxon>
    </lineage>
</organism>
<sequence length="221" mass="23392">MNLICSRNLQQSRFPHRLFRHPSIAFGLHGTNISQRSRMSSAEFPPPQLRSAAEDVATLLKARGESICVAETAAGGLISASLLSTPGASRIYKGGLTLYTLESRIAFAGWTQQNIDKYDGPTPELVEGLARNVREKLQGTYCVGESGTAGPTASGKTPNRQPGYVALAVVGEKGSVNKDLDTGLGGDRQANMVAFAIAALQLVKDFILSTESDGGDRGGKI</sequence>
<evidence type="ECO:0000259" key="1">
    <source>
        <dbReference type="Pfam" id="PF02464"/>
    </source>
</evidence>
<dbReference type="HOGENOM" id="CLU_030805_2_0_1"/>
<protein>
    <recommendedName>
        <fullName evidence="1">CinA C-terminal domain-containing protein</fullName>
    </recommendedName>
</protein>
<dbReference type="EMBL" id="KN847043">
    <property type="protein sequence ID" value="KIW26620.1"/>
    <property type="molecule type" value="Genomic_DNA"/>
</dbReference>
<reference evidence="2 3" key="1">
    <citation type="submission" date="2015-01" db="EMBL/GenBank/DDBJ databases">
        <title>The Genome Sequence of Cladophialophora immunda CBS83496.</title>
        <authorList>
            <consortium name="The Broad Institute Genomics Platform"/>
            <person name="Cuomo C."/>
            <person name="de Hoog S."/>
            <person name="Gorbushina A."/>
            <person name="Stielow B."/>
            <person name="Teixiera M."/>
            <person name="Abouelleil A."/>
            <person name="Chapman S.B."/>
            <person name="Priest M."/>
            <person name="Young S.K."/>
            <person name="Wortman J."/>
            <person name="Nusbaum C."/>
            <person name="Birren B."/>
        </authorList>
    </citation>
    <scope>NUCLEOTIDE SEQUENCE [LARGE SCALE GENOMIC DNA]</scope>
    <source>
        <strain evidence="2 3">CBS 83496</strain>
    </source>
</reference>
<accession>A0A0D2C816</accession>
<dbReference type="VEuPathDB" id="FungiDB:PV07_06439"/>
<dbReference type="InterPro" id="IPR036653">
    <property type="entry name" value="CinA-like_C"/>
</dbReference>
<dbReference type="Proteomes" id="UP000054466">
    <property type="component" value="Unassembled WGS sequence"/>
</dbReference>
<dbReference type="Pfam" id="PF02464">
    <property type="entry name" value="CinA"/>
    <property type="match status" value="1"/>
</dbReference>
<feature type="domain" description="CinA C-terminal" evidence="1">
    <location>
        <begin position="51"/>
        <end position="206"/>
    </location>
</feature>